<evidence type="ECO:0000259" key="1">
    <source>
        <dbReference type="PROSITE" id="PS51379"/>
    </source>
</evidence>
<evidence type="ECO:0000313" key="2">
    <source>
        <dbReference type="EMBL" id="VFU18540.1"/>
    </source>
</evidence>
<protein>
    <submittedName>
        <fullName evidence="2">Uncharacterized Fe-S center protein</fullName>
    </submittedName>
</protein>
<dbReference type="SUPFAM" id="SSF54862">
    <property type="entry name" value="4Fe-4S ferredoxins"/>
    <property type="match status" value="1"/>
</dbReference>
<dbReference type="AlphaFoldDB" id="A0A485M4Y1"/>
<proteinExistence type="predicted"/>
<organism evidence="2">
    <name type="scientific">anaerobic digester metagenome</name>
    <dbReference type="NCBI Taxonomy" id="1263854"/>
    <lineage>
        <taxon>unclassified sequences</taxon>
        <taxon>metagenomes</taxon>
        <taxon>ecological metagenomes</taxon>
    </lineage>
</organism>
<dbReference type="PROSITE" id="PS51379">
    <property type="entry name" value="4FE4S_FER_2"/>
    <property type="match status" value="1"/>
</dbReference>
<reference evidence="2" key="1">
    <citation type="submission" date="2019-03" db="EMBL/GenBank/DDBJ databases">
        <authorList>
            <person name="Hao L."/>
        </authorList>
    </citation>
    <scope>NUCLEOTIDE SEQUENCE</scope>
</reference>
<dbReference type="EMBL" id="CAADRN010000348">
    <property type="protein sequence ID" value="VFU18540.1"/>
    <property type="molecule type" value="Genomic_DNA"/>
</dbReference>
<gene>
    <name evidence="2" type="ORF">SCFA_480002</name>
</gene>
<sequence>MAKSKVFFTPAGATNWCESMICKAKEMFYVAELDKCIKPGDSVAIKLHCGEYNRTASLRPEYVAAIVEEVKKCGGKPFVTDTTTLTYHLYNSRFDEINIRKCAYRHGFNPNSLGCPFIVADGFIGHDDIRVDIPNGNILKETYIGRALGAADAVISLIHSKGHSITSFGGAIKNFGIGGQSKRGKYVTHLAMWGDPADAIGYPLVNKQNCAGLDCKWHKFCIDGCPEQAISITEKGLELDYNKCRLCYSCQVTCMFTGESAIGFRDDYFPFAQIAMSDAASGVLSLFDPGKIGYMALIMDVAPECDCFPWHGQYIVPDIGIAASKDIVAIDAATLDLIDAAPNLPGSRADALGLKPGDDKFAAVNLVTPRIQLRAAQKLGIGTMDYELVNWEPVLSPETIGKHQIMDEVCTTVLAKHFKYGHPTKDTGAEPFKRVKLVEGAWKEFAE</sequence>
<dbReference type="InterPro" id="IPR017896">
    <property type="entry name" value="4Fe4S_Fe-S-bd"/>
</dbReference>
<accession>A0A485M4Y1</accession>
<dbReference type="Pfam" id="PF04015">
    <property type="entry name" value="DUF362"/>
    <property type="match status" value="1"/>
</dbReference>
<feature type="domain" description="4Fe-4S ferredoxin-type" evidence="1">
    <location>
        <begin position="201"/>
        <end position="235"/>
    </location>
</feature>
<dbReference type="Gene3D" id="3.30.70.20">
    <property type="match status" value="1"/>
</dbReference>
<dbReference type="InterPro" id="IPR007160">
    <property type="entry name" value="DUF362"/>
</dbReference>
<name>A0A485M4Y1_9ZZZZ</name>